<keyword evidence="3" id="KW-1185">Reference proteome</keyword>
<proteinExistence type="predicted"/>
<dbReference type="Proteomes" id="UP000249789">
    <property type="component" value="Unassembled WGS sequence"/>
</dbReference>
<evidence type="ECO:0000313" key="3">
    <source>
        <dbReference type="Proteomes" id="UP000249789"/>
    </source>
</evidence>
<keyword evidence="1" id="KW-1133">Transmembrane helix</keyword>
<protein>
    <submittedName>
        <fullName evidence="2">Uncharacterized protein</fullName>
    </submittedName>
</protein>
<keyword evidence="1" id="KW-0812">Transmembrane</keyword>
<dbReference type="AlphaFoldDB" id="A0A8G1W086"/>
<sequence length="55" mass="6763">MYGVGRLAIFFFSFFLFACFSHTYYLDNFLFFLLFFLFLPFAHTSTTQVQFFWAW</sequence>
<name>A0A8G1W086_9EURO</name>
<accession>A0A8G1W086</accession>
<dbReference type="RefSeq" id="XP_040802358.1">
    <property type="nucleotide sequence ID" value="XM_040944433.1"/>
</dbReference>
<reference evidence="2 3" key="1">
    <citation type="submission" date="2018-02" db="EMBL/GenBank/DDBJ databases">
        <title>The genomes of Aspergillus section Nigri reveals drivers in fungal speciation.</title>
        <authorList>
            <consortium name="DOE Joint Genome Institute"/>
            <person name="Vesth T.C."/>
            <person name="Nybo J."/>
            <person name="Theobald S."/>
            <person name="Brandl J."/>
            <person name="Frisvad J.C."/>
            <person name="Nielsen K.F."/>
            <person name="Lyhne E.K."/>
            <person name="Kogle M.E."/>
            <person name="Kuo A."/>
            <person name="Riley R."/>
            <person name="Clum A."/>
            <person name="Nolan M."/>
            <person name="Lipzen A."/>
            <person name="Salamov A."/>
            <person name="Henrissat B."/>
            <person name="Wiebenga A."/>
            <person name="De vries R.P."/>
            <person name="Grigoriev I.V."/>
            <person name="Mortensen U.H."/>
            <person name="Andersen M.R."/>
            <person name="Baker S.E."/>
        </authorList>
    </citation>
    <scope>NUCLEOTIDE SEQUENCE [LARGE SCALE GENOMIC DNA]</scope>
    <source>
        <strain evidence="2 3">CBS 313.89</strain>
    </source>
</reference>
<dbReference type="GeneID" id="63861766"/>
<dbReference type="PROSITE" id="PS51257">
    <property type="entry name" value="PROKAR_LIPOPROTEIN"/>
    <property type="match status" value="1"/>
</dbReference>
<dbReference type="VEuPathDB" id="FungiDB:BO72DRAFT_447011"/>
<evidence type="ECO:0000313" key="2">
    <source>
        <dbReference type="EMBL" id="RAK78348.1"/>
    </source>
</evidence>
<keyword evidence="1" id="KW-0472">Membrane</keyword>
<feature type="transmembrane region" description="Helical" evidence="1">
    <location>
        <begin position="7"/>
        <end position="25"/>
    </location>
</feature>
<organism evidence="2 3">
    <name type="scientific">Aspergillus fijiensis CBS 313.89</name>
    <dbReference type="NCBI Taxonomy" id="1448319"/>
    <lineage>
        <taxon>Eukaryota</taxon>
        <taxon>Fungi</taxon>
        <taxon>Dikarya</taxon>
        <taxon>Ascomycota</taxon>
        <taxon>Pezizomycotina</taxon>
        <taxon>Eurotiomycetes</taxon>
        <taxon>Eurotiomycetidae</taxon>
        <taxon>Eurotiales</taxon>
        <taxon>Aspergillaceae</taxon>
        <taxon>Aspergillus</taxon>
    </lineage>
</organism>
<feature type="transmembrane region" description="Helical" evidence="1">
    <location>
        <begin position="31"/>
        <end position="53"/>
    </location>
</feature>
<dbReference type="EMBL" id="KZ824637">
    <property type="protein sequence ID" value="RAK78348.1"/>
    <property type="molecule type" value="Genomic_DNA"/>
</dbReference>
<evidence type="ECO:0000256" key="1">
    <source>
        <dbReference type="SAM" id="Phobius"/>
    </source>
</evidence>
<gene>
    <name evidence="2" type="ORF">BO72DRAFT_447011</name>
</gene>